<accession>A0A1Q3DJ29</accession>
<dbReference type="PANTHER" id="PTHR31286">
    <property type="entry name" value="GLYCINE-RICH CELL WALL STRUCTURAL PROTEIN 1.8-LIKE"/>
    <property type="match status" value="1"/>
</dbReference>
<evidence type="ECO:0000313" key="3">
    <source>
        <dbReference type="Proteomes" id="UP000187406"/>
    </source>
</evidence>
<organism evidence="2 3">
    <name type="scientific">Cephalotus follicularis</name>
    <name type="common">Albany pitcher plant</name>
    <dbReference type="NCBI Taxonomy" id="3775"/>
    <lineage>
        <taxon>Eukaryota</taxon>
        <taxon>Viridiplantae</taxon>
        <taxon>Streptophyta</taxon>
        <taxon>Embryophyta</taxon>
        <taxon>Tracheophyta</taxon>
        <taxon>Spermatophyta</taxon>
        <taxon>Magnoliopsida</taxon>
        <taxon>eudicotyledons</taxon>
        <taxon>Gunneridae</taxon>
        <taxon>Pentapetalae</taxon>
        <taxon>rosids</taxon>
        <taxon>fabids</taxon>
        <taxon>Oxalidales</taxon>
        <taxon>Cephalotaceae</taxon>
        <taxon>Cephalotus</taxon>
    </lineage>
</organism>
<name>A0A1Q3DJ29_CEPFO</name>
<gene>
    <name evidence="2" type="ORF">CFOL_v3_35899</name>
</gene>
<dbReference type="PANTHER" id="PTHR31286:SF165">
    <property type="entry name" value="DUF4283 DOMAIN-CONTAINING PROTEIN"/>
    <property type="match status" value="1"/>
</dbReference>
<evidence type="ECO:0000313" key="2">
    <source>
        <dbReference type="EMBL" id="GAV92520.1"/>
    </source>
</evidence>
<dbReference type="Pfam" id="PF14111">
    <property type="entry name" value="DUF4283"/>
    <property type="match status" value="1"/>
</dbReference>
<feature type="domain" description="DUF4283" evidence="1">
    <location>
        <begin position="25"/>
        <end position="106"/>
    </location>
</feature>
<proteinExistence type="predicted"/>
<dbReference type="InterPro" id="IPR040256">
    <property type="entry name" value="At4g02000-like"/>
</dbReference>
<dbReference type="AlphaFoldDB" id="A0A1Q3DJ29"/>
<dbReference type="EMBL" id="BDDD01010199">
    <property type="protein sequence ID" value="GAV92520.1"/>
    <property type="molecule type" value="Genomic_DNA"/>
</dbReference>
<keyword evidence="3" id="KW-1185">Reference proteome</keyword>
<dbReference type="InterPro" id="IPR025558">
    <property type="entry name" value="DUF4283"/>
</dbReference>
<reference evidence="3" key="1">
    <citation type="submission" date="2016-04" db="EMBL/GenBank/DDBJ databases">
        <title>Cephalotus genome sequencing.</title>
        <authorList>
            <person name="Fukushima K."/>
            <person name="Hasebe M."/>
            <person name="Fang X."/>
        </authorList>
    </citation>
    <scope>NUCLEOTIDE SEQUENCE [LARGE SCALE GENOMIC DNA]</scope>
    <source>
        <strain evidence="3">cv. St1</strain>
    </source>
</reference>
<dbReference type="OrthoDB" id="831829at2759"/>
<dbReference type="Proteomes" id="UP000187406">
    <property type="component" value="Unassembled WGS sequence"/>
</dbReference>
<sequence length="232" mass="26417">MFFEPQIMDGVPKARPPPEVAETGAKEWENSIVAFLVGKKLPGKSVKEILSRKWGPVGHFSFHMVGSGVFMVKFDNRQPRDCVLANGPWDVWGYHLELRPWRKDMSLDLGDCKSMPVWVKLRNVPVQYWNKVGLSYIASVFGKQLHMDTNTTHRHALMFARVCVDMPATSSFRDSITLELVDGSTISVGVEYPWKPNTCTLCKVFDHSNRSCPRAIIREWLPRPVLMAQEKA</sequence>
<protein>
    <submittedName>
        <fullName evidence="2">DUF4283 domain-containing protein/zf-CCHC_4 domain-containing protein</fullName>
    </submittedName>
</protein>
<dbReference type="InParanoid" id="A0A1Q3DJ29"/>
<evidence type="ECO:0000259" key="1">
    <source>
        <dbReference type="Pfam" id="PF14111"/>
    </source>
</evidence>
<comment type="caution">
    <text evidence="2">The sequence shown here is derived from an EMBL/GenBank/DDBJ whole genome shotgun (WGS) entry which is preliminary data.</text>
</comment>